<dbReference type="SMART" id="SM00399">
    <property type="entry name" value="ZnF_C4"/>
    <property type="match status" value="1"/>
</dbReference>
<evidence type="ECO:0000313" key="12">
    <source>
        <dbReference type="Proteomes" id="UP000663860"/>
    </source>
</evidence>
<evidence type="ECO:0000259" key="9">
    <source>
        <dbReference type="PROSITE" id="PS51030"/>
    </source>
</evidence>
<feature type="domain" description="Nuclear receptor" evidence="9">
    <location>
        <begin position="10"/>
        <end position="86"/>
    </location>
</feature>
<evidence type="ECO:0000256" key="7">
    <source>
        <dbReference type="ARBA" id="ARBA00023170"/>
    </source>
</evidence>
<dbReference type="EMBL" id="CAJOBB010002267">
    <property type="protein sequence ID" value="CAF3954020.1"/>
    <property type="molecule type" value="Genomic_DNA"/>
</dbReference>
<dbReference type="Proteomes" id="UP000663868">
    <property type="component" value="Unassembled WGS sequence"/>
</dbReference>
<dbReference type="GO" id="GO:0000122">
    <property type="term" value="P:negative regulation of transcription by RNA polymerase II"/>
    <property type="evidence" value="ECO:0007669"/>
    <property type="project" value="TreeGrafter"/>
</dbReference>
<dbReference type="InterPro" id="IPR013088">
    <property type="entry name" value="Znf_NHR/GATA"/>
</dbReference>
<dbReference type="GO" id="GO:0000978">
    <property type="term" value="F:RNA polymerase II cis-regulatory region sequence-specific DNA binding"/>
    <property type="evidence" value="ECO:0007669"/>
    <property type="project" value="TreeGrafter"/>
</dbReference>
<keyword evidence="1" id="KW-0479">Metal-binding</keyword>
<dbReference type="Gene3D" id="3.30.50.10">
    <property type="entry name" value="Erythroid Transcription Factor GATA-1, subunit A"/>
    <property type="match status" value="1"/>
</dbReference>
<dbReference type="Pfam" id="PF00105">
    <property type="entry name" value="zf-C4"/>
    <property type="match status" value="1"/>
</dbReference>
<accession>A0A815I1J1</accession>
<dbReference type="SUPFAM" id="SSF57716">
    <property type="entry name" value="Glucocorticoid receptor-like (DNA-binding domain)"/>
    <property type="match status" value="1"/>
</dbReference>
<dbReference type="GO" id="GO:0045944">
    <property type="term" value="P:positive regulation of transcription by RNA polymerase II"/>
    <property type="evidence" value="ECO:0007669"/>
    <property type="project" value="TreeGrafter"/>
</dbReference>
<dbReference type="PRINTS" id="PR00047">
    <property type="entry name" value="STROIDFINGER"/>
</dbReference>
<evidence type="ECO:0000313" key="10">
    <source>
        <dbReference type="EMBL" id="CAF1361459.1"/>
    </source>
</evidence>
<dbReference type="PROSITE" id="PS51030">
    <property type="entry name" value="NUCLEAR_REC_DBD_2"/>
    <property type="match status" value="1"/>
</dbReference>
<keyword evidence="2" id="KW-0863">Zinc-finger</keyword>
<dbReference type="GO" id="GO:0008270">
    <property type="term" value="F:zinc ion binding"/>
    <property type="evidence" value="ECO:0007669"/>
    <property type="project" value="UniProtKB-KW"/>
</dbReference>
<dbReference type="SUPFAM" id="SSF48508">
    <property type="entry name" value="Nuclear receptor ligand-binding domain"/>
    <property type="match status" value="1"/>
</dbReference>
<comment type="caution">
    <text evidence="10">The sequence shown here is derived from an EMBL/GenBank/DDBJ whole genome shotgun (WGS) entry which is preliminary data.</text>
</comment>
<gene>
    <name evidence="10" type="ORF">IZO911_LOCUS37343</name>
    <name evidence="11" type="ORF">KXQ929_LOCUS25784</name>
</gene>
<organism evidence="10 12">
    <name type="scientific">Adineta steineri</name>
    <dbReference type="NCBI Taxonomy" id="433720"/>
    <lineage>
        <taxon>Eukaryota</taxon>
        <taxon>Metazoa</taxon>
        <taxon>Spiralia</taxon>
        <taxon>Gnathifera</taxon>
        <taxon>Rotifera</taxon>
        <taxon>Eurotatoria</taxon>
        <taxon>Bdelloidea</taxon>
        <taxon>Adinetida</taxon>
        <taxon>Adinetidae</taxon>
        <taxon>Adineta</taxon>
    </lineage>
</organism>
<evidence type="ECO:0000256" key="6">
    <source>
        <dbReference type="ARBA" id="ARBA00023163"/>
    </source>
</evidence>
<dbReference type="GO" id="GO:0030154">
    <property type="term" value="P:cell differentiation"/>
    <property type="evidence" value="ECO:0007669"/>
    <property type="project" value="TreeGrafter"/>
</dbReference>
<protein>
    <recommendedName>
        <fullName evidence="9">Nuclear receptor domain-containing protein</fullName>
    </recommendedName>
</protein>
<evidence type="ECO:0000256" key="8">
    <source>
        <dbReference type="ARBA" id="ARBA00023242"/>
    </source>
</evidence>
<sequence length="367" mass="42171">MVTKRTAGLPLICLVCGDDARGINFDVMSCMSCKTFFRRHAQKTVIKLECKLDHECEITKRTRSACAACRLKKCFTLGMNQQLLRRWSVKCSKSKPAQVLKSLDKNGNYLPKPLPLNLLRNDLSTLTKEEWNLLSNIVHTYDKTNIIPDIKYQLEQQSTLPPKVRSKVSTSVDVLKYFLSALQPFIEDSPYFQNLSIDLRQALIQHNYDTASTMNCVFIIREMSALDNATFLTSCDVVYGYDIFKYSTHFVSRLESNSTLIKILLLTLAFSTNCSIVNPDDPKNLRTISNAIAVFNIQNILVTMFWKYLIYQYGFIGGVRRFDSLIKYVLELLHSMNERANAQHEQMIDTIVEKTTRSLTIDDQKMY</sequence>
<dbReference type="AlphaFoldDB" id="A0A815I1J1"/>
<dbReference type="EMBL" id="CAJNOE010000934">
    <property type="protein sequence ID" value="CAF1361459.1"/>
    <property type="molecule type" value="Genomic_DNA"/>
</dbReference>
<dbReference type="InterPro" id="IPR050234">
    <property type="entry name" value="Nuclear_hormone_rcpt_NR1"/>
</dbReference>
<name>A0A815I1J1_9BILA</name>
<evidence type="ECO:0000256" key="3">
    <source>
        <dbReference type="ARBA" id="ARBA00022833"/>
    </source>
</evidence>
<dbReference type="PROSITE" id="PS00031">
    <property type="entry name" value="NUCLEAR_REC_DBD_1"/>
    <property type="match status" value="1"/>
</dbReference>
<evidence type="ECO:0000256" key="1">
    <source>
        <dbReference type="ARBA" id="ARBA00022723"/>
    </source>
</evidence>
<evidence type="ECO:0000256" key="4">
    <source>
        <dbReference type="ARBA" id="ARBA00023015"/>
    </source>
</evidence>
<keyword evidence="4" id="KW-0805">Transcription regulation</keyword>
<dbReference type="GO" id="GO:0004879">
    <property type="term" value="F:nuclear receptor activity"/>
    <property type="evidence" value="ECO:0007669"/>
    <property type="project" value="TreeGrafter"/>
</dbReference>
<keyword evidence="6" id="KW-0804">Transcription</keyword>
<evidence type="ECO:0000256" key="2">
    <source>
        <dbReference type="ARBA" id="ARBA00022771"/>
    </source>
</evidence>
<evidence type="ECO:0000256" key="5">
    <source>
        <dbReference type="ARBA" id="ARBA00023125"/>
    </source>
</evidence>
<dbReference type="InterPro" id="IPR001628">
    <property type="entry name" value="Znf_hrmn_rcpt"/>
</dbReference>
<evidence type="ECO:0000313" key="11">
    <source>
        <dbReference type="EMBL" id="CAF3954020.1"/>
    </source>
</evidence>
<dbReference type="Proteomes" id="UP000663860">
    <property type="component" value="Unassembled WGS sequence"/>
</dbReference>
<dbReference type="InterPro" id="IPR035500">
    <property type="entry name" value="NHR-like_dom_sf"/>
</dbReference>
<keyword evidence="3" id="KW-0862">Zinc</keyword>
<reference evidence="10" key="1">
    <citation type="submission" date="2021-02" db="EMBL/GenBank/DDBJ databases">
        <authorList>
            <person name="Nowell W R."/>
        </authorList>
    </citation>
    <scope>NUCLEOTIDE SEQUENCE</scope>
</reference>
<dbReference type="PANTHER" id="PTHR24082">
    <property type="entry name" value="NUCLEAR HORMONE RECEPTOR"/>
    <property type="match status" value="1"/>
</dbReference>
<keyword evidence="5" id="KW-0238">DNA-binding</keyword>
<proteinExistence type="predicted"/>
<keyword evidence="7" id="KW-0675">Receptor</keyword>
<dbReference type="PANTHER" id="PTHR24082:SF283">
    <property type="entry name" value="NUCLEAR HORMONE RECEPTOR HR96"/>
    <property type="match status" value="1"/>
</dbReference>
<keyword evidence="8" id="KW-0539">Nucleus</keyword>